<protein>
    <submittedName>
        <fullName evidence="2">Tail fiber protein</fullName>
    </submittedName>
</protein>
<dbReference type="PANTHER" id="PTHR36251">
    <property type="entry name" value="FELS-1 PROPHAGE HOST SPECIFICITY PROTEIN-RELATED"/>
    <property type="match status" value="1"/>
</dbReference>
<dbReference type="InterPro" id="IPR013783">
    <property type="entry name" value="Ig-like_fold"/>
</dbReference>
<evidence type="ECO:0000313" key="2">
    <source>
        <dbReference type="EMBL" id="AKF14000.1"/>
    </source>
</evidence>
<proteinExistence type="predicted"/>
<dbReference type="Pfam" id="PF09327">
    <property type="entry name" value="Phage_Tail_Tip"/>
    <property type="match status" value="1"/>
</dbReference>
<sequence>MTNSGGTNMVDTCNINGVCGTGDWNGPKPGDPNMNDLLLKATPAFGGIDIEFTWPTTNPGAVGTTRLFRSTDANFAGATIRAFVNGNFYFDKTDPGSKVDQRYYYWIQLVSINGTDGDIIGPATATARPLIEQMIEQLTGEIDNGLLSQELRKEIAQIELNKLGITQEEIERAKNDDALGVRLTQIDAKMDQNTAILQEEVRARVTADSSLVQTVNTMYADFNGNIAAIQQENTALATKVNALASSVTTINATVNGDSASGKVGLVAEVQTLDGKVTQIGARWTATVDVNGLVGGFGVYNDGRTVEAGFNVDRFWIGRPGTPKNPGSYPFIIDNNIVYIKEAAIQKLTFDKLRAQDGSFIVQNGKIQADYIEAKDIVVNNIQSDNYQPGVQGWAFRPNGIMEINGTAGTGRMTINNSTIKVFDQAGKLRVHIGNLQA</sequence>
<dbReference type="Gene3D" id="2.60.40.10">
    <property type="entry name" value="Immunoglobulins"/>
    <property type="match status" value="1"/>
</dbReference>
<evidence type="ECO:0000259" key="1">
    <source>
        <dbReference type="Pfam" id="PF09327"/>
    </source>
</evidence>
<dbReference type="OrthoDB" id="2363at10239"/>
<reference evidence="2 3" key="1">
    <citation type="journal article" date="2016" name="Microb. Biotechnol.">
        <title>A novel bacteriophage cocktail reduces and disperses Pseudomonas aeruginosa biofilms under static and flow conditions.</title>
        <authorList>
            <person name="Alves D.R."/>
            <person name="Perez-Esteban P."/>
            <person name="Kot W."/>
            <person name="Bean J.E."/>
            <person name="Arnot T."/>
            <person name="Hansen L.H."/>
            <person name="Enright M.C."/>
            <person name="Jenkins A.T."/>
        </authorList>
    </citation>
    <scope>NUCLEOTIDE SEQUENCE [LARGE SCALE GENOMIC DNA]</scope>
</reference>
<dbReference type="PANTHER" id="PTHR36251:SF2">
    <property type="entry name" value="GIFSY-2 PROPHAGE HOST SPECIFICITY PROTEIN J, PHAGE LAMBDA"/>
    <property type="match status" value="1"/>
</dbReference>
<name>A0A0F6YPV4_9CAUD</name>
<dbReference type="KEGG" id="vg:26632777"/>
<dbReference type="EMBL" id="KR054032">
    <property type="protein sequence ID" value="AKF14000.1"/>
    <property type="molecule type" value="Genomic_DNA"/>
</dbReference>
<dbReference type="RefSeq" id="YP_009206239.1">
    <property type="nucleotide sequence ID" value="NC_028885.1"/>
</dbReference>
<accession>A0A0F6YPV4</accession>
<dbReference type="Proteomes" id="UP000202885">
    <property type="component" value="Segment"/>
</dbReference>
<dbReference type="InterPro" id="IPR015406">
    <property type="entry name" value="GpJ_CSF"/>
</dbReference>
<dbReference type="GeneID" id="26632777"/>
<dbReference type="InterPro" id="IPR053171">
    <property type="entry name" value="Viral_Tip_Attach_Protein"/>
</dbReference>
<feature type="domain" description="Tip attachment protein J central straight fiber" evidence="1">
    <location>
        <begin position="269"/>
        <end position="416"/>
    </location>
</feature>
<evidence type="ECO:0000313" key="3">
    <source>
        <dbReference type="Proteomes" id="UP000202885"/>
    </source>
</evidence>
<organism evidence="2 3">
    <name type="scientific">Pseudomonas phage DL64</name>
    <dbReference type="NCBI Taxonomy" id="1640973"/>
    <lineage>
        <taxon>Viruses</taxon>
        <taxon>Duplodnaviria</taxon>
        <taxon>Heunggongvirae</taxon>
        <taxon>Uroviricota</taxon>
        <taxon>Caudoviricetes</taxon>
        <taxon>Schitoviridae</taxon>
        <taxon>Migulavirinae</taxon>
        <taxon>Litunavirus</taxon>
        <taxon>Litunavirus LIT1</taxon>
    </lineage>
</organism>